<accession>A0A1B5KYJ9</accession>
<dbReference type="EMBL" id="BBTG02000022">
    <property type="protein sequence ID" value="GAO16148.1"/>
    <property type="molecule type" value="Genomic_DNA"/>
</dbReference>
<gene>
    <name evidence="1" type="ORF">UVI_02040430</name>
</gene>
<dbReference type="AlphaFoldDB" id="A0A1B5KYJ9"/>
<evidence type="ECO:0000313" key="2">
    <source>
        <dbReference type="Proteomes" id="UP000054053"/>
    </source>
</evidence>
<comment type="caution">
    <text evidence="1">The sequence shown here is derived from an EMBL/GenBank/DDBJ whole genome shotgun (WGS) entry which is preliminary data.</text>
</comment>
<name>A0A1B5KYJ9_USTVR</name>
<organism evidence="1 2">
    <name type="scientific">Ustilaginoidea virens</name>
    <name type="common">Rice false smut fungus</name>
    <name type="synonym">Villosiclava virens</name>
    <dbReference type="NCBI Taxonomy" id="1159556"/>
    <lineage>
        <taxon>Eukaryota</taxon>
        <taxon>Fungi</taxon>
        <taxon>Dikarya</taxon>
        <taxon>Ascomycota</taxon>
        <taxon>Pezizomycotina</taxon>
        <taxon>Sordariomycetes</taxon>
        <taxon>Hypocreomycetidae</taxon>
        <taxon>Hypocreales</taxon>
        <taxon>Clavicipitaceae</taxon>
        <taxon>Ustilaginoidea</taxon>
    </lineage>
</organism>
<proteinExistence type="predicted"/>
<sequence length="137" mass="15092">MEIELESMREVWYGVLSVKGECTRYRPAAYMAGDDMRDFNNAGPPRDGSAEEGVWVSWTKRVSFGNHGLIDGMMDAGCWMLDAGCWMLDAGCLCAEQRVLSLPVRVEAVNKVRVQEMAFLVRGLASGRKGRGGVVAQ</sequence>
<reference evidence="2" key="1">
    <citation type="journal article" date="2016" name="Genome Announc.">
        <title>Genome sequence of Ustilaginoidea virens IPU010, a rice pathogenic fungus causing false smut.</title>
        <authorList>
            <person name="Kumagai T."/>
            <person name="Ishii T."/>
            <person name="Terai G."/>
            <person name="Umemura M."/>
            <person name="Machida M."/>
            <person name="Asai K."/>
        </authorList>
    </citation>
    <scope>NUCLEOTIDE SEQUENCE [LARGE SCALE GENOMIC DNA]</scope>
    <source>
        <strain evidence="2">IPU010</strain>
    </source>
</reference>
<evidence type="ECO:0000313" key="1">
    <source>
        <dbReference type="EMBL" id="GAO16148.1"/>
    </source>
</evidence>
<protein>
    <submittedName>
        <fullName evidence="1">Uncharacterized protein</fullName>
    </submittedName>
</protein>
<dbReference type="Proteomes" id="UP000054053">
    <property type="component" value="Unassembled WGS sequence"/>
</dbReference>